<sequence>MTIKQKHHAAFDIAGTAYSYIAMGLLVCVFAFILIVTLRYGWGVLSIRFLITEPNSSALDAASGGILTPIIGTFILTIIGTVIAFPFALATAIYLCFYAKKSLFRTFVKSAVDILSGVPTVVIALFALVIFTLPQMGFLSVMIEGVEGTSRAYGRSFLVAGITMAIMILPFVIKSMEESLKAVPTSYIDASLALGATKWRTIYKVVLNAARDGLVTGIILGMGRIIGDTAIVWLTLGGSIRMTGSQPWFSPENWVSTLRNSGSTLTTYIYYASPVGEGNQFDVAFGASLVLIAIIILLNAIAALIGKVGAKNNGQ</sequence>
<evidence type="ECO:0000256" key="8">
    <source>
        <dbReference type="RuleBase" id="RU363043"/>
    </source>
</evidence>
<evidence type="ECO:0000256" key="5">
    <source>
        <dbReference type="ARBA" id="ARBA00022692"/>
    </source>
</evidence>
<evidence type="ECO:0000256" key="7">
    <source>
        <dbReference type="ARBA" id="ARBA00023136"/>
    </source>
</evidence>
<dbReference type="Gene3D" id="1.10.3720.10">
    <property type="entry name" value="MetI-like"/>
    <property type="match status" value="1"/>
</dbReference>
<evidence type="ECO:0000313" key="10">
    <source>
        <dbReference type="EMBL" id="SBW08688.1"/>
    </source>
</evidence>
<dbReference type="InterPro" id="IPR000515">
    <property type="entry name" value="MetI-like"/>
</dbReference>
<keyword evidence="3" id="KW-0813">Transport</keyword>
<proteinExistence type="inferred from homology"/>
<evidence type="ECO:0000256" key="4">
    <source>
        <dbReference type="ARBA" id="ARBA00022475"/>
    </source>
</evidence>
<evidence type="ECO:0000256" key="2">
    <source>
        <dbReference type="ARBA" id="ARBA00007069"/>
    </source>
</evidence>
<protein>
    <recommendedName>
        <fullName evidence="8">Phosphate transport system permease protein PstA</fullName>
    </recommendedName>
</protein>
<dbReference type="GO" id="GO:0035435">
    <property type="term" value="P:phosphate ion transmembrane transport"/>
    <property type="evidence" value="ECO:0007669"/>
    <property type="project" value="InterPro"/>
</dbReference>
<dbReference type="EMBL" id="FLUN01000001">
    <property type="protein sequence ID" value="SBW08688.1"/>
    <property type="molecule type" value="Genomic_DNA"/>
</dbReference>
<keyword evidence="6" id="KW-1133">Transmembrane helix</keyword>
<dbReference type="PROSITE" id="PS50928">
    <property type="entry name" value="ABC_TM1"/>
    <property type="match status" value="1"/>
</dbReference>
<dbReference type="PANTHER" id="PTHR43470:SF3">
    <property type="entry name" value="PHOSPHATE TRANSPORT SYSTEM PERMEASE PROTEIN PSTA-RELATED"/>
    <property type="match status" value="1"/>
</dbReference>
<feature type="domain" description="ABC transmembrane type-1" evidence="9">
    <location>
        <begin position="70"/>
        <end position="302"/>
    </location>
</feature>
<dbReference type="GO" id="GO:0005886">
    <property type="term" value="C:plasma membrane"/>
    <property type="evidence" value="ECO:0007669"/>
    <property type="project" value="UniProtKB-SubCell"/>
</dbReference>
<comment type="similarity">
    <text evidence="2 8">Belongs to the binding-protein-dependent transport system permease family. CysTW subfamily.</text>
</comment>
<evidence type="ECO:0000259" key="9">
    <source>
        <dbReference type="PROSITE" id="PS50928"/>
    </source>
</evidence>
<keyword evidence="4 8" id="KW-1003">Cell membrane</keyword>
<reference evidence="10" key="1">
    <citation type="submission" date="2016-04" db="EMBL/GenBank/DDBJ databases">
        <authorList>
            <person name="Evans L.H."/>
            <person name="Alamgir A."/>
            <person name="Owens N."/>
            <person name="Weber N.D."/>
            <person name="Virtaneva K."/>
            <person name="Barbian K."/>
            <person name="Babar A."/>
            <person name="Rosenke K."/>
        </authorList>
    </citation>
    <scope>NUCLEOTIDE SEQUENCE</scope>
    <source>
        <strain evidence="10">86</strain>
    </source>
</reference>
<evidence type="ECO:0000256" key="6">
    <source>
        <dbReference type="ARBA" id="ARBA00022989"/>
    </source>
</evidence>
<accession>A0A212KAP7</accession>
<keyword evidence="5" id="KW-0812">Transmembrane</keyword>
<evidence type="ECO:0000256" key="1">
    <source>
        <dbReference type="ARBA" id="ARBA00004651"/>
    </source>
</evidence>
<gene>
    <name evidence="10" type="ORF">KL86CLO1_12499</name>
</gene>
<dbReference type="InterPro" id="IPR005672">
    <property type="entry name" value="Phosphate_PstA"/>
</dbReference>
<comment type="subcellular location">
    <subcellularLocation>
        <location evidence="1 8">Cell membrane</location>
        <topology evidence="1 8">Multi-pass membrane protein</topology>
    </subcellularLocation>
</comment>
<dbReference type="GO" id="GO:0005315">
    <property type="term" value="F:phosphate transmembrane transporter activity"/>
    <property type="evidence" value="ECO:0007669"/>
    <property type="project" value="InterPro"/>
</dbReference>
<evidence type="ECO:0000256" key="3">
    <source>
        <dbReference type="ARBA" id="ARBA00022448"/>
    </source>
</evidence>
<dbReference type="Pfam" id="PF00528">
    <property type="entry name" value="BPD_transp_1"/>
    <property type="match status" value="1"/>
</dbReference>
<dbReference type="PANTHER" id="PTHR43470">
    <property type="entry name" value="PHOSPHATE TRANSPORT SYSTEM PERMEASE PROTEIN PSTA-RELATED"/>
    <property type="match status" value="1"/>
</dbReference>
<dbReference type="CDD" id="cd06261">
    <property type="entry name" value="TM_PBP2"/>
    <property type="match status" value="1"/>
</dbReference>
<dbReference type="SUPFAM" id="SSF161098">
    <property type="entry name" value="MetI-like"/>
    <property type="match status" value="1"/>
</dbReference>
<dbReference type="NCBIfam" id="TIGR00974">
    <property type="entry name" value="3a0107s02c"/>
    <property type="match status" value="1"/>
</dbReference>
<organism evidence="10">
    <name type="scientific">uncultured Eubacteriales bacterium</name>
    <dbReference type="NCBI Taxonomy" id="172733"/>
    <lineage>
        <taxon>Bacteria</taxon>
        <taxon>Bacillati</taxon>
        <taxon>Bacillota</taxon>
        <taxon>Clostridia</taxon>
        <taxon>Eubacteriales</taxon>
        <taxon>environmental samples</taxon>
    </lineage>
</organism>
<dbReference type="InterPro" id="IPR035906">
    <property type="entry name" value="MetI-like_sf"/>
</dbReference>
<dbReference type="AlphaFoldDB" id="A0A212KAP7"/>
<keyword evidence="7" id="KW-0472">Membrane</keyword>
<name>A0A212KAP7_9FIRM</name>